<dbReference type="OrthoDB" id="3219396at2759"/>
<protein>
    <recommendedName>
        <fullName evidence="2">F-box domain-containing protein</fullName>
    </recommendedName>
</protein>
<dbReference type="InterPro" id="IPR001810">
    <property type="entry name" value="F-box_dom"/>
</dbReference>
<name>A0A9P4MFA0_9PEZI</name>
<dbReference type="EMBL" id="ML996089">
    <property type="protein sequence ID" value="KAF2150852.1"/>
    <property type="molecule type" value="Genomic_DNA"/>
</dbReference>
<dbReference type="Pfam" id="PF12937">
    <property type="entry name" value="F-box-like"/>
    <property type="match status" value="1"/>
</dbReference>
<dbReference type="AlphaFoldDB" id="A0A9P4MFA0"/>
<dbReference type="SUPFAM" id="SSF81383">
    <property type="entry name" value="F-box domain"/>
    <property type="match status" value="1"/>
</dbReference>
<keyword evidence="4" id="KW-1185">Reference proteome</keyword>
<evidence type="ECO:0000313" key="3">
    <source>
        <dbReference type="EMBL" id="KAF2150852.1"/>
    </source>
</evidence>
<evidence type="ECO:0000256" key="1">
    <source>
        <dbReference type="SAM" id="MobiDB-lite"/>
    </source>
</evidence>
<dbReference type="SUPFAM" id="SSF50978">
    <property type="entry name" value="WD40 repeat-like"/>
    <property type="match status" value="1"/>
</dbReference>
<comment type="caution">
    <text evidence="3">The sequence shown here is derived from an EMBL/GenBank/DDBJ whole genome shotgun (WGS) entry which is preliminary data.</text>
</comment>
<dbReference type="Gene3D" id="1.20.1280.50">
    <property type="match status" value="1"/>
</dbReference>
<feature type="region of interest" description="Disordered" evidence="1">
    <location>
        <begin position="280"/>
        <end position="300"/>
    </location>
</feature>
<dbReference type="InterPro" id="IPR036322">
    <property type="entry name" value="WD40_repeat_dom_sf"/>
</dbReference>
<organism evidence="3 4">
    <name type="scientific">Myriangium duriaei CBS 260.36</name>
    <dbReference type="NCBI Taxonomy" id="1168546"/>
    <lineage>
        <taxon>Eukaryota</taxon>
        <taxon>Fungi</taxon>
        <taxon>Dikarya</taxon>
        <taxon>Ascomycota</taxon>
        <taxon>Pezizomycotina</taxon>
        <taxon>Dothideomycetes</taxon>
        <taxon>Dothideomycetidae</taxon>
        <taxon>Myriangiales</taxon>
        <taxon>Myriangiaceae</taxon>
        <taxon>Myriangium</taxon>
    </lineage>
</organism>
<sequence>MERLPDELLLHIFSFLDHQDLVRCQQLSQRFKLLARDSNLWKERCFDLSPAEAIRRRQKLFDDANDRLAALRNAMSSLSGELATWKSPSTGTSSNHERHRALANWDPSYLEEQLDFYQEYIHRNAPIAPIEWFPLPKHEDKHDDLTFEATGMSTLADPDGNVQHMVTPLDDGSVCVWNFSHNHPSTSVHLSARSPPGLLTGLSYLSDRAKIASDSATIMTDTNATDSVTLDPLRQRGYFAVQHKLHEIDLTTLRSISTTPYPFPITALSPYSPTQPLSLGTTSTLHLHDPRSPTSRPHAVLSQPTPLSLLPLDDSLWVSGRFTHLLQYSYRFFPRLLSTLHSGARISSLTSLPPSSSSATALLAAGVYKGKGSLELHPLPSASSTSHTAAVGKHLNRQTASSSALLCARPHGGAIVATDADGGVTWLERNARYRIRSVNINSPAVGGKTVEGEGEAEGDFVRRLVPMYGEGQVQNPLLLWSSDGRVGVMGWGAEVPVKWEGLEDEARRAERRARREEEVVYGSEMRRALEGQANEVRFMRAFGMG</sequence>
<feature type="domain" description="F-box" evidence="2">
    <location>
        <begin position="1"/>
        <end position="44"/>
    </location>
</feature>
<accession>A0A9P4MFA0</accession>
<proteinExistence type="predicted"/>
<evidence type="ECO:0000259" key="2">
    <source>
        <dbReference type="PROSITE" id="PS50181"/>
    </source>
</evidence>
<reference evidence="3" key="1">
    <citation type="journal article" date="2020" name="Stud. Mycol.">
        <title>101 Dothideomycetes genomes: a test case for predicting lifestyles and emergence of pathogens.</title>
        <authorList>
            <person name="Haridas S."/>
            <person name="Albert R."/>
            <person name="Binder M."/>
            <person name="Bloem J."/>
            <person name="Labutti K."/>
            <person name="Salamov A."/>
            <person name="Andreopoulos B."/>
            <person name="Baker S."/>
            <person name="Barry K."/>
            <person name="Bills G."/>
            <person name="Bluhm B."/>
            <person name="Cannon C."/>
            <person name="Castanera R."/>
            <person name="Culley D."/>
            <person name="Daum C."/>
            <person name="Ezra D."/>
            <person name="Gonzalez J."/>
            <person name="Henrissat B."/>
            <person name="Kuo A."/>
            <person name="Liang C."/>
            <person name="Lipzen A."/>
            <person name="Lutzoni F."/>
            <person name="Magnuson J."/>
            <person name="Mondo S."/>
            <person name="Nolan M."/>
            <person name="Ohm R."/>
            <person name="Pangilinan J."/>
            <person name="Park H.-J."/>
            <person name="Ramirez L."/>
            <person name="Alfaro M."/>
            <person name="Sun H."/>
            <person name="Tritt A."/>
            <person name="Yoshinaga Y."/>
            <person name="Zwiers L.-H."/>
            <person name="Turgeon B."/>
            <person name="Goodwin S."/>
            <person name="Spatafora J."/>
            <person name="Crous P."/>
            <person name="Grigoriev I."/>
        </authorList>
    </citation>
    <scope>NUCLEOTIDE SEQUENCE</scope>
    <source>
        <strain evidence="3">CBS 260.36</strain>
    </source>
</reference>
<dbReference type="InterPro" id="IPR039719">
    <property type="entry name" value="FBXO28"/>
</dbReference>
<dbReference type="PROSITE" id="PS50181">
    <property type="entry name" value="FBOX"/>
    <property type="match status" value="1"/>
</dbReference>
<gene>
    <name evidence="3" type="ORF">K461DRAFT_229555</name>
</gene>
<evidence type="ECO:0000313" key="4">
    <source>
        <dbReference type="Proteomes" id="UP000799439"/>
    </source>
</evidence>
<dbReference type="SMART" id="SM00256">
    <property type="entry name" value="FBOX"/>
    <property type="match status" value="1"/>
</dbReference>
<dbReference type="PANTHER" id="PTHR13252:SF9">
    <property type="entry name" value="F-BOX ONLY PROTEIN 28"/>
    <property type="match status" value="1"/>
</dbReference>
<dbReference type="InterPro" id="IPR036047">
    <property type="entry name" value="F-box-like_dom_sf"/>
</dbReference>
<dbReference type="PANTHER" id="PTHR13252">
    <property type="entry name" value="F-BOX ONLY PROTEIN 28"/>
    <property type="match status" value="1"/>
</dbReference>
<dbReference type="Proteomes" id="UP000799439">
    <property type="component" value="Unassembled WGS sequence"/>
</dbReference>
<dbReference type="GO" id="GO:0000209">
    <property type="term" value="P:protein polyubiquitination"/>
    <property type="evidence" value="ECO:0007669"/>
    <property type="project" value="TreeGrafter"/>
</dbReference>